<dbReference type="Pfam" id="PF00072">
    <property type="entry name" value="Response_reg"/>
    <property type="match status" value="1"/>
</dbReference>
<evidence type="ECO:0000256" key="5">
    <source>
        <dbReference type="ARBA" id="ARBA00023015"/>
    </source>
</evidence>
<comment type="caution">
    <text evidence="12">The sequence shown here is derived from an EMBL/GenBank/DDBJ whole genome shotgun (WGS) entry which is preliminary data.</text>
</comment>
<dbReference type="InterPro" id="IPR001789">
    <property type="entry name" value="Sig_transdc_resp-reg_receiver"/>
</dbReference>
<sequence>MIKLMLVEDEETIRTGIRTVITRLADGFEIVKEASNGKEALRYLQSDMPDAIITDIRMREMDGLALIDKVRELYASMPLVIISGYDDFEYARRALRQGVADYLLKPVDRGAMLKALERIRELVGRERGPLPQPGREEEPSVQPGEGRRIIHKLCEHIARNPDGDLRLQTLADYAHLSPVYLSKLFKQETGENLSDYIASARIERAKYLLANTDLKIYDVARLSGYQSPKHFMLVFRKAVGVPPGAYREENGR</sequence>
<keyword evidence="5" id="KW-0805">Transcription regulation</keyword>
<dbReference type="RefSeq" id="WP_185134568.1">
    <property type="nucleotide sequence ID" value="NZ_JACJVR010000012.1"/>
</dbReference>
<dbReference type="Proteomes" id="UP000553776">
    <property type="component" value="Unassembled WGS sequence"/>
</dbReference>
<dbReference type="SMART" id="SM00448">
    <property type="entry name" value="REC"/>
    <property type="match status" value="1"/>
</dbReference>
<evidence type="ECO:0000256" key="4">
    <source>
        <dbReference type="ARBA" id="ARBA00023012"/>
    </source>
</evidence>
<keyword evidence="7" id="KW-0804">Transcription</keyword>
<dbReference type="Gene3D" id="3.40.50.2300">
    <property type="match status" value="1"/>
</dbReference>
<keyword evidence="6" id="KW-0238">DNA-binding</keyword>
<dbReference type="GO" id="GO:0003700">
    <property type="term" value="F:DNA-binding transcription factor activity"/>
    <property type="evidence" value="ECO:0007669"/>
    <property type="project" value="InterPro"/>
</dbReference>
<dbReference type="InterPro" id="IPR051552">
    <property type="entry name" value="HptR"/>
</dbReference>
<accession>A0A841TQF1</accession>
<feature type="compositionally biased region" description="Basic and acidic residues" evidence="9">
    <location>
        <begin position="125"/>
        <end position="138"/>
    </location>
</feature>
<keyword evidence="4" id="KW-0902">Two-component regulatory system</keyword>
<dbReference type="AlphaFoldDB" id="A0A841TQF1"/>
<evidence type="ECO:0000313" key="12">
    <source>
        <dbReference type="EMBL" id="MBB6690536.1"/>
    </source>
</evidence>
<dbReference type="GO" id="GO:0043565">
    <property type="term" value="F:sequence-specific DNA binding"/>
    <property type="evidence" value="ECO:0007669"/>
    <property type="project" value="InterPro"/>
</dbReference>
<feature type="region of interest" description="Disordered" evidence="9">
    <location>
        <begin position="125"/>
        <end position="144"/>
    </location>
</feature>
<dbReference type="PROSITE" id="PS01124">
    <property type="entry name" value="HTH_ARAC_FAMILY_2"/>
    <property type="match status" value="1"/>
</dbReference>
<evidence type="ECO:0000259" key="11">
    <source>
        <dbReference type="PROSITE" id="PS50110"/>
    </source>
</evidence>
<evidence type="ECO:0000256" key="1">
    <source>
        <dbReference type="ARBA" id="ARBA00004496"/>
    </source>
</evidence>
<dbReference type="PANTHER" id="PTHR42713:SF3">
    <property type="entry name" value="TRANSCRIPTIONAL REGULATORY PROTEIN HPTR"/>
    <property type="match status" value="1"/>
</dbReference>
<dbReference type="PROSITE" id="PS00041">
    <property type="entry name" value="HTH_ARAC_FAMILY_1"/>
    <property type="match status" value="1"/>
</dbReference>
<dbReference type="InterPro" id="IPR009057">
    <property type="entry name" value="Homeodomain-like_sf"/>
</dbReference>
<dbReference type="PROSITE" id="PS50110">
    <property type="entry name" value="RESPONSE_REGULATORY"/>
    <property type="match status" value="1"/>
</dbReference>
<dbReference type="InterPro" id="IPR018062">
    <property type="entry name" value="HTH_AraC-typ_CS"/>
</dbReference>
<protein>
    <submittedName>
        <fullName evidence="12">Response regulator</fullName>
    </submittedName>
</protein>
<evidence type="ECO:0000259" key="10">
    <source>
        <dbReference type="PROSITE" id="PS01124"/>
    </source>
</evidence>
<dbReference type="InterPro" id="IPR018060">
    <property type="entry name" value="HTH_AraC"/>
</dbReference>
<evidence type="ECO:0000256" key="7">
    <source>
        <dbReference type="ARBA" id="ARBA00023163"/>
    </source>
</evidence>
<comment type="subcellular location">
    <subcellularLocation>
        <location evidence="1">Cytoplasm</location>
    </subcellularLocation>
</comment>
<reference evidence="12 13" key="1">
    <citation type="submission" date="2020-08" db="EMBL/GenBank/DDBJ databases">
        <title>Cohnella phylogeny.</title>
        <authorList>
            <person name="Dunlap C."/>
        </authorList>
    </citation>
    <scope>NUCLEOTIDE SEQUENCE [LARGE SCALE GENOMIC DNA]</scope>
    <source>
        <strain evidence="12 13">DSM 25239</strain>
    </source>
</reference>
<keyword evidence="2" id="KW-0963">Cytoplasm</keyword>
<dbReference type="GO" id="GO:0005737">
    <property type="term" value="C:cytoplasm"/>
    <property type="evidence" value="ECO:0007669"/>
    <property type="project" value="UniProtKB-SubCell"/>
</dbReference>
<feature type="domain" description="HTH araC/xylS-type" evidence="10">
    <location>
        <begin position="147"/>
        <end position="249"/>
    </location>
</feature>
<dbReference type="SUPFAM" id="SSF52172">
    <property type="entry name" value="CheY-like"/>
    <property type="match status" value="1"/>
</dbReference>
<proteinExistence type="predicted"/>
<dbReference type="CDD" id="cd17536">
    <property type="entry name" value="REC_YesN-like"/>
    <property type="match status" value="1"/>
</dbReference>
<dbReference type="Gene3D" id="1.10.10.60">
    <property type="entry name" value="Homeodomain-like"/>
    <property type="match status" value="2"/>
</dbReference>
<dbReference type="SUPFAM" id="SSF46689">
    <property type="entry name" value="Homeodomain-like"/>
    <property type="match status" value="2"/>
</dbReference>
<feature type="modified residue" description="4-aspartylphosphate" evidence="8">
    <location>
        <position position="55"/>
    </location>
</feature>
<gene>
    <name evidence="12" type="ORF">H7B90_03885</name>
</gene>
<dbReference type="EMBL" id="JACJVR010000012">
    <property type="protein sequence ID" value="MBB6690536.1"/>
    <property type="molecule type" value="Genomic_DNA"/>
</dbReference>
<evidence type="ECO:0000313" key="13">
    <source>
        <dbReference type="Proteomes" id="UP000553776"/>
    </source>
</evidence>
<evidence type="ECO:0000256" key="2">
    <source>
        <dbReference type="ARBA" id="ARBA00022490"/>
    </source>
</evidence>
<organism evidence="12 13">
    <name type="scientific">Cohnella xylanilytica</name>
    <dbReference type="NCBI Taxonomy" id="557555"/>
    <lineage>
        <taxon>Bacteria</taxon>
        <taxon>Bacillati</taxon>
        <taxon>Bacillota</taxon>
        <taxon>Bacilli</taxon>
        <taxon>Bacillales</taxon>
        <taxon>Paenibacillaceae</taxon>
        <taxon>Cohnella</taxon>
    </lineage>
</organism>
<keyword evidence="13" id="KW-1185">Reference proteome</keyword>
<dbReference type="GO" id="GO:0000160">
    <property type="term" value="P:phosphorelay signal transduction system"/>
    <property type="evidence" value="ECO:0007669"/>
    <property type="project" value="UniProtKB-KW"/>
</dbReference>
<evidence type="ECO:0000256" key="3">
    <source>
        <dbReference type="ARBA" id="ARBA00022553"/>
    </source>
</evidence>
<dbReference type="SMART" id="SM00342">
    <property type="entry name" value="HTH_ARAC"/>
    <property type="match status" value="1"/>
</dbReference>
<dbReference type="InterPro" id="IPR011006">
    <property type="entry name" value="CheY-like_superfamily"/>
</dbReference>
<feature type="domain" description="Response regulatory" evidence="11">
    <location>
        <begin position="3"/>
        <end position="120"/>
    </location>
</feature>
<dbReference type="Pfam" id="PF12833">
    <property type="entry name" value="HTH_18"/>
    <property type="match status" value="1"/>
</dbReference>
<evidence type="ECO:0000256" key="9">
    <source>
        <dbReference type="SAM" id="MobiDB-lite"/>
    </source>
</evidence>
<dbReference type="PANTHER" id="PTHR42713">
    <property type="entry name" value="HISTIDINE KINASE-RELATED"/>
    <property type="match status" value="1"/>
</dbReference>
<keyword evidence="3 8" id="KW-0597">Phosphoprotein</keyword>
<name>A0A841TQF1_9BACL</name>
<evidence type="ECO:0000256" key="6">
    <source>
        <dbReference type="ARBA" id="ARBA00023125"/>
    </source>
</evidence>
<evidence type="ECO:0000256" key="8">
    <source>
        <dbReference type="PROSITE-ProRule" id="PRU00169"/>
    </source>
</evidence>